<dbReference type="Gramene" id="AET5Gv20368900.4">
    <property type="protein sequence ID" value="AET5Gv20368900.4"/>
    <property type="gene ID" value="AET5Gv20368900"/>
</dbReference>
<reference evidence="3" key="2">
    <citation type="journal article" date="2017" name="Nat. Plants">
        <title>The Aegilops tauschii genome reveals multiple impacts of transposons.</title>
        <authorList>
            <person name="Zhao G."/>
            <person name="Zou C."/>
            <person name="Li K."/>
            <person name="Wang K."/>
            <person name="Li T."/>
            <person name="Gao L."/>
            <person name="Zhang X."/>
            <person name="Wang H."/>
            <person name="Yang Z."/>
            <person name="Liu X."/>
            <person name="Jiang W."/>
            <person name="Mao L."/>
            <person name="Kong X."/>
            <person name="Jiao Y."/>
            <person name="Jia J."/>
        </authorList>
    </citation>
    <scope>NUCLEOTIDE SEQUENCE [LARGE SCALE GENOMIC DNA]</scope>
    <source>
        <strain evidence="3">cv. AL8/78</strain>
    </source>
</reference>
<name>A0A453KC81_AEGTS</name>
<keyword evidence="3" id="KW-1185">Reference proteome</keyword>
<feature type="compositionally biased region" description="Basic residues" evidence="1">
    <location>
        <begin position="15"/>
        <end position="39"/>
    </location>
</feature>
<dbReference type="AlphaFoldDB" id="A0A453KC81"/>
<dbReference type="Proteomes" id="UP000015105">
    <property type="component" value="Chromosome 5D"/>
</dbReference>
<reference evidence="2" key="5">
    <citation type="journal article" date="2021" name="G3 (Bethesda)">
        <title>Aegilops tauschii genome assembly Aet v5.0 features greater sequence contiguity and improved annotation.</title>
        <authorList>
            <person name="Wang L."/>
            <person name="Zhu T."/>
            <person name="Rodriguez J.C."/>
            <person name="Deal K.R."/>
            <person name="Dubcovsky J."/>
            <person name="McGuire P.E."/>
            <person name="Lux T."/>
            <person name="Spannagl M."/>
            <person name="Mayer K.F.X."/>
            <person name="Baldrich P."/>
            <person name="Meyers B.C."/>
            <person name="Huo N."/>
            <person name="Gu Y.Q."/>
            <person name="Zhou H."/>
            <person name="Devos K.M."/>
            <person name="Bennetzen J.L."/>
            <person name="Unver T."/>
            <person name="Budak H."/>
            <person name="Gulick P.J."/>
            <person name="Galiba G."/>
            <person name="Kalapos B."/>
            <person name="Nelson D.R."/>
            <person name="Li P."/>
            <person name="You F.M."/>
            <person name="Luo M.C."/>
            <person name="Dvorak J."/>
        </authorList>
    </citation>
    <scope>NUCLEOTIDE SEQUENCE [LARGE SCALE GENOMIC DNA]</scope>
    <source>
        <strain evidence="2">cv. AL8/78</strain>
    </source>
</reference>
<reference evidence="2" key="4">
    <citation type="submission" date="2019-03" db="UniProtKB">
        <authorList>
            <consortium name="EnsemblPlants"/>
        </authorList>
    </citation>
    <scope>IDENTIFICATION</scope>
</reference>
<protein>
    <submittedName>
        <fullName evidence="2">Uncharacterized protein</fullName>
    </submittedName>
</protein>
<accession>A0A453KC81</accession>
<evidence type="ECO:0000256" key="1">
    <source>
        <dbReference type="SAM" id="MobiDB-lite"/>
    </source>
</evidence>
<reference evidence="2" key="3">
    <citation type="journal article" date="2017" name="Nature">
        <title>Genome sequence of the progenitor of the wheat D genome Aegilops tauschii.</title>
        <authorList>
            <person name="Luo M.C."/>
            <person name="Gu Y.Q."/>
            <person name="Puiu D."/>
            <person name="Wang H."/>
            <person name="Twardziok S.O."/>
            <person name="Deal K.R."/>
            <person name="Huo N."/>
            <person name="Zhu T."/>
            <person name="Wang L."/>
            <person name="Wang Y."/>
            <person name="McGuire P.E."/>
            <person name="Liu S."/>
            <person name="Long H."/>
            <person name="Ramasamy R.K."/>
            <person name="Rodriguez J.C."/>
            <person name="Van S.L."/>
            <person name="Yuan L."/>
            <person name="Wang Z."/>
            <person name="Xia Z."/>
            <person name="Xiao L."/>
            <person name="Anderson O.D."/>
            <person name="Ouyang S."/>
            <person name="Liang Y."/>
            <person name="Zimin A.V."/>
            <person name="Pertea G."/>
            <person name="Qi P."/>
            <person name="Bennetzen J.L."/>
            <person name="Dai X."/>
            <person name="Dawson M.W."/>
            <person name="Muller H.G."/>
            <person name="Kugler K."/>
            <person name="Rivarola-Duarte L."/>
            <person name="Spannagl M."/>
            <person name="Mayer K.F.X."/>
            <person name="Lu F.H."/>
            <person name="Bevan M.W."/>
            <person name="Leroy P."/>
            <person name="Li P."/>
            <person name="You F.M."/>
            <person name="Sun Q."/>
            <person name="Liu Z."/>
            <person name="Lyons E."/>
            <person name="Wicker T."/>
            <person name="Salzberg S.L."/>
            <person name="Devos K.M."/>
            <person name="Dvorak J."/>
        </authorList>
    </citation>
    <scope>NUCLEOTIDE SEQUENCE [LARGE SCALE GENOMIC DNA]</scope>
    <source>
        <strain evidence="2">cv. AL8/78</strain>
    </source>
</reference>
<feature type="compositionally biased region" description="Basic and acidic residues" evidence="1">
    <location>
        <begin position="89"/>
        <end position="99"/>
    </location>
</feature>
<feature type="region of interest" description="Disordered" evidence="1">
    <location>
        <begin position="1"/>
        <end position="99"/>
    </location>
</feature>
<sequence length="99" mass="11468">LRELVPSVLLNGPSRKARTRATRKRTSPAGKVRRAHRPTLLRGGNAESRLNWRRKLKKQARRPRCPGEVRGWPKPRRQRLQMLHSRPGPQREGRNDGSL</sequence>
<dbReference type="EnsemblPlants" id="AET5Gv20368900.4">
    <property type="protein sequence ID" value="AET5Gv20368900.4"/>
    <property type="gene ID" value="AET5Gv20368900"/>
</dbReference>
<proteinExistence type="predicted"/>
<reference evidence="3" key="1">
    <citation type="journal article" date="2014" name="Science">
        <title>Ancient hybridizations among the ancestral genomes of bread wheat.</title>
        <authorList>
            <consortium name="International Wheat Genome Sequencing Consortium,"/>
            <person name="Marcussen T."/>
            <person name="Sandve S.R."/>
            <person name="Heier L."/>
            <person name="Spannagl M."/>
            <person name="Pfeifer M."/>
            <person name="Jakobsen K.S."/>
            <person name="Wulff B.B."/>
            <person name="Steuernagel B."/>
            <person name="Mayer K.F."/>
            <person name="Olsen O.A."/>
        </authorList>
    </citation>
    <scope>NUCLEOTIDE SEQUENCE [LARGE SCALE GENOMIC DNA]</scope>
    <source>
        <strain evidence="3">cv. AL8/78</strain>
    </source>
</reference>
<evidence type="ECO:0000313" key="3">
    <source>
        <dbReference type="Proteomes" id="UP000015105"/>
    </source>
</evidence>
<evidence type="ECO:0000313" key="2">
    <source>
        <dbReference type="EnsemblPlants" id="AET5Gv20368900.4"/>
    </source>
</evidence>
<feature type="compositionally biased region" description="Basic residues" evidence="1">
    <location>
        <begin position="51"/>
        <end position="64"/>
    </location>
</feature>
<organism evidence="2 3">
    <name type="scientific">Aegilops tauschii subsp. strangulata</name>
    <name type="common">Goatgrass</name>
    <dbReference type="NCBI Taxonomy" id="200361"/>
    <lineage>
        <taxon>Eukaryota</taxon>
        <taxon>Viridiplantae</taxon>
        <taxon>Streptophyta</taxon>
        <taxon>Embryophyta</taxon>
        <taxon>Tracheophyta</taxon>
        <taxon>Spermatophyta</taxon>
        <taxon>Magnoliopsida</taxon>
        <taxon>Liliopsida</taxon>
        <taxon>Poales</taxon>
        <taxon>Poaceae</taxon>
        <taxon>BOP clade</taxon>
        <taxon>Pooideae</taxon>
        <taxon>Triticodae</taxon>
        <taxon>Triticeae</taxon>
        <taxon>Triticinae</taxon>
        <taxon>Aegilops</taxon>
    </lineage>
</organism>